<keyword evidence="2" id="KW-0378">Hydrolase</keyword>
<keyword evidence="1" id="KW-0547">Nucleotide-binding</keyword>
<sequence>MSKLPFQPLVVLEKKPISLKYEEIRYSFEPASTVSKKPSDKLTELEEGEVSEDNGQGRTEGIGEETVDKKKGTEVKILDKRKSSRLDIELILNRMRDHLDVKDTLDLRLPVSPSMPIFLEREVVEKGIEVDFGPIEPSNLPTDPIPLKTGKKLVIKPKITVKLSELVSDQGSSDVPRKLEEEVGVEVIEPSDVAEDKKGKRGRKKKEKVVEPVPEVDLTTAMIRSQKVSDRLPKEKEKIIIRAPTYYMSNRKIFTQKLTELFKPYQRELIETAESVTCESRQDAEFELLTHQKVVRDYLNLYTPYRGLLLYHGLGAGKTASSIAIAEGMKSNKRIFVLTPASLKMNFFSEMKKYGDELYKKNQFWEFVSIEGKPEYVGILSRALSLSIEYIRKHKGAWLVNIQNESNYTELDTDQQLEVDEQLNEMIRSKYTDIHYNANNLTSIIKMLSGDFSRNPFDNSVVIIDEAHNFVSRIVNKIKKTKSISYVLYDYLMNASNARIVLLSGTPIINYPNEIGILYNILRGYIKTWTIPATWDKTEKLNTETILKMLDDGNMKTFDYVDFADNKISITRNPFGFINMKKRGALSKRGEEVGKKKVGGSAKKRSSAKKNKTRKTKANGSDALFTLPLAMLLASSDEVDQADQSNTDDTQTTYYGGSGGPVFERYNGVQMDDTGNISDDDFINRIQAILKNAKNQVTIRGSIELKKYKALPDDADAFMNMFVSDGEVTSSAMNLFKRRILGLTSYFRSAQEQLLPSYVQTTAGDIYHVVKTPMTPHQFGIYVKIRREEADQEKRSKTAKRKPLKPGEEDAFSISSTYRIFSRACCNFAFPSSIERPLPTIKEGEQIDETVLDVVPKEQLLEVDAFASQDDLVGEEAVAEPELVKYEKRIEKAMNDLDKKVDGGEAGEYLSKEALPMYSPKFAKILENLTDETNQGLHLLYSNFRTIEGIAILRLVLLANGFAEFKIKKTGEVWDIVEGTAADEGKPKFTLYTGTEGTEEKEIIRNVYNGMWDFVPASIAVKLKAKAENNNYGEIVKILMITSSGAEGINLRNTRFVHIVEPYWHMVRIDQVVGRARRICSHQDLPVELRTVKVFLYISTFSEEQKTDENNIELRIRDVSRLDKKTPVTTDETLYEMASVKQKINNEILKAVKESAIDCKIYSTISKNSENLVCYGVDVVKSNQFSSFPSLEEDQAQTEGLDVRKITWRADKVTINGTDYAKRENSNEIYDLNSYLQATKGEGVAQPILVGRLVDQDGKKRLMLV</sequence>
<dbReference type="GO" id="GO:0031297">
    <property type="term" value="P:replication fork processing"/>
    <property type="evidence" value="ECO:0007669"/>
    <property type="project" value="TreeGrafter"/>
</dbReference>
<reference evidence="7" key="1">
    <citation type="journal article" date="2020" name="Nature">
        <title>Giant virus diversity and host interactions through global metagenomics.</title>
        <authorList>
            <person name="Schulz F."/>
            <person name="Roux S."/>
            <person name="Paez-Espino D."/>
            <person name="Jungbluth S."/>
            <person name="Walsh D.A."/>
            <person name="Denef V.J."/>
            <person name="McMahon K.D."/>
            <person name="Konstantinidis K.T."/>
            <person name="Eloe-Fadrosh E.A."/>
            <person name="Kyrpides N.C."/>
            <person name="Woyke T."/>
        </authorList>
    </citation>
    <scope>NUCLEOTIDE SEQUENCE</scope>
    <source>
        <strain evidence="7">GVMAG-M-3300027708-5</strain>
    </source>
</reference>
<feature type="region of interest" description="Disordered" evidence="5">
    <location>
        <begin position="31"/>
        <end position="65"/>
    </location>
</feature>
<evidence type="ECO:0000256" key="5">
    <source>
        <dbReference type="SAM" id="MobiDB-lite"/>
    </source>
</evidence>
<dbReference type="GO" id="GO:0003677">
    <property type="term" value="F:DNA binding"/>
    <property type="evidence" value="ECO:0007669"/>
    <property type="project" value="InterPro"/>
</dbReference>
<evidence type="ECO:0000256" key="3">
    <source>
        <dbReference type="ARBA" id="ARBA00022806"/>
    </source>
</evidence>
<dbReference type="PANTHER" id="PTHR45766:SF3">
    <property type="entry name" value="DNA ANNEALING HELICASE AND ENDONUCLEASE ZRANB3"/>
    <property type="match status" value="1"/>
</dbReference>
<dbReference type="AlphaFoldDB" id="A0A6C0JJ33"/>
<dbReference type="Gene3D" id="3.40.50.300">
    <property type="entry name" value="P-loop containing nucleotide triphosphate hydrolases"/>
    <property type="match status" value="2"/>
</dbReference>
<evidence type="ECO:0000259" key="6">
    <source>
        <dbReference type="SMART" id="SM00487"/>
    </source>
</evidence>
<dbReference type="InterPro" id="IPR014001">
    <property type="entry name" value="Helicase_ATP-bd"/>
</dbReference>
<dbReference type="SMART" id="SM00487">
    <property type="entry name" value="DEXDc"/>
    <property type="match status" value="1"/>
</dbReference>
<dbReference type="SUPFAM" id="SSF52540">
    <property type="entry name" value="P-loop containing nucleoside triphosphate hydrolases"/>
    <property type="match status" value="2"/>
</dbReference>
<evidence type="ECO:0000256" key="1">
    <source>
        <dbReference type="ARBA" id="ARBA00022741"/>
    </source>
</evidence>
<dbReference type="Pfam" id="PF04851">
    <property type="entry name" value="ResIII"/>
    <property type="match status" value="1"/>
</dbReference>
<protein>
    <recommendedName>
        <fullName evidence="6">Helicase ATP-binding domain-containing protein</fullName>
    </recommendedName>
</protein>
<dbReference type="GO" id="GO:0016787">
    <property type="term" value="F:hydrolase activity"/>
    <property type="evidence" value="ECO:0007669"/>
    <property type="project" value="UniProtKB-KW"/>
</dbReference>
<evidence type="ECO:0000313" key="7">
    <source>
        <dbReference type="EMBL" id="QHU04760.1"/>
    </source>
</evidence>
<dbReference type="GO" id="GO:0006281">
    <property type="term" value="P:DNA repair"/>
    <property type="evidence" value="ECO:0007669"/>
    <property type="project" value="TreeGrafter"/>
</dbReference>
<dbReference type="PANTHER" id="PTHR45766">
    <property type="entry name" value="DNA ANNEALING HELICASE AND ENDONUCLEASE ZRANB3 FAMILY MEMBER"/>
    <property type="match status" value="1"/>
</dbReference>
<dbReference type="GO" id="GO:0004520">
    <property type="term" value="F:DNA endonuclease activity"/>
    <property type="evidence" value="ECO:0007669"/>
    <property type="project" value="TreeGrafter"/>
</dbReference>
<keyword evidence="4" id="KW-0067">ATP-binding</keyword>
<proteinExistence type="predicted"/>
<dbReference type="InterPro" id="IPR002464">
    <property type="entry name" value="DNA/RNA_helicase_DEAH_CS"/>
</dbReference>
<name>A0A6C0JJ33_9ZZZZ</name>
<dbReference type="InterPro" id="IPR006935">
    <property type="entry name" value="Helicase/UvrB_N"/>
</dbReference>
<dbReference type="GO" id="GO:0043596">
    <property type="term" value="C:nuclear replication fork"/>
    <property type="evidence" value="ECO:0007669"/>
    <property type="project" value="TreeGrafter"/>
</dbReference>
<accession>A0A6C0JJ33</accession>
<dbReference type="EMBL" id="MN740404">
    <property type="protein sequence ID" value="QHU04760.1"/>
    <property type="molecule type" value="Genomic_DNA"/>
</dbReference>
<evidence type="ECO:0000256" key="4">
    <source>
        <dbReference type="ARBA" id="ARBA00022840"/>
    </source>
</evidence>
<keyword evidence="3" id="KW-0347">Helicase</keyword>
<dbReference type="GO" id="GO:0005524">
    <property type="term" value="F:ATP binding"/>
    <property type="evidence" value="ECO:0007669"/>
    <property type="project" value="UniProtKB-KW"/>
</dbReference>
<feature type="region of interest" description="Disordered" evidence="5">
    <location>
        <begin position="588"/>
        <end position="618"/>
    </location>
</feature>
<feature type="compositionally biased region" description="Basic residues" evidence="5">
    <location>
        <begin position="596"/>
        <end position="617"/>
    </location>
</feature>
<dbReference type="PROSITE" id="PS00690">
    <property type="entry name" value="DEAH_ATP_HELICASE"/>
    <property type="match status" value="1"/>
</dbReference>
<feature type="domain" description="Helicase ATP-binding" evidence="6">
    <location>
        <begin position="258"/>
        <end position="544"/>
    </location>
</feature>
<dbReference type="GO" id="GO:0004386">
    <property type="term" value="F:helicase activity"/>
    <property type="evidence" value="ECO:0007669"/>
    <property type="project" value="UniProtKB-KW"/>
</dbReference>
<evidence type="ECO:0000256" key="2">
    <source>
        <dbReference type="ARBA" id="ARBA00022801"/>
    </source>
</evidence>
<organism evidence="7">
    <name type="scientific">viral metagenome</name>
    <dbReference type="NCBI Taxonomy" id="1070528"/>
    <lineage>
        <taxon>unclassified sequences</taxon>
        <taxon>metagenomes</taxon>
        <taxon>organismal metagenomes</taxon>
    </lineage>
</organism>
<dbReference type="InterPro" id="IPR027417">
    <property type="entry name" value="P-loop_NTPase"/>
</dbReference>